<evidence type="ECO:0000313" key="2">
    <source>
        <dbReference type="Proteomes" id="UP001055811"/>
    </source>
</evidence>
<comment type="caution">
    <text evidence="1">The sequence shown here is derived from an EMBL/GenBank/DDBJ whole genome shotgun (WGS) entry which is preliminary data.</text>
</comment>
<keyword evidence="2" id="KW-1185">Reference proteome</keyword>
<evidence type="ECO:0000313" key="1">
    <source>
        <dbReference type="EMBL" id="KAI3787703.1"/>
    </source>
</evidence>
<protein>
    <submittedName>
        <fullName evidence="1">Uncharacterized protein</fullName>
    </submittedName>
</protein>
<gene>
    <name evidence="1" type="ORF">L2E82_00050</name>
</gene>
<dbReference type="Proteomes" id="UP001055811">
    <property type="component" value="Linkage Group LG01"/>
</dbReference>
<organism evidence="1 2">
    <name type="scientific">Cichorium intybus</name>
    <name type="common">Chicory</name>
    <dbReference type="NCBI Taxonomy" id="13427"/>
    <lineage>
        <taxon>Eukaryota</taxon>
        <taxon>Viridiplantae</taxon>
        <taxon>Streptophyta</taxon>
        <taxon>Embryophyta</taxon>
        <taxon>Tracheophyta</taxon>
        <taxon>Spermatophyta</taxon>
        <taxon>Magnoliopsida</taxon>
        <taxon>eudicotyledons</taxon>
        <taxon>Gunneridae</taxon>
        <taxon>Pentapetalae</taxon>
        <taxon>asterids</taxon>
        <taxon>campanulids</taxon>
        <taxon>Asterales</taxon>
        <taxon>Asteraceae</taxon>
        <taxon>Cichorioideae</taxon>
        <taxon>Cichorieae</taxon>
        <taxon>Cichoriinae</taxon>
        <taxon>Cichorium</taxon>
    </lineage>
</organism>
<accession>A0ACB9GVX5</accession>
<reference evidence="2" key="1">
    <citation type="journal article" date="2022" name="Mol. Ecol. Resour.">
        <title>The genomes of chicory, endive, great burdock and yacon provide insights into Asteraceae palaeo-polyploidization history and plant inulin production.</title>
        <authorList>
            <person name="Fan W."/>
            <person name="Wang S."/>
            <person name="Wang H."/>
            <person name="Wang A."/>
            <person name="Jiang F."/>
            <person name="Liu H."/>
            <person name="Zhao H."/>
            <person name="Xu D."/>
            <person name="Zhang Y."/>
        </authorList>
    </citation>
    <scope>NUCLEOTIDE SEQUENCE [LARGE SCALE GENOMIC DNA]</scope>
    <source>
        <strain evidence="2">cv. Punajuju</strain>
    </source>
</reference>
<sequence>MEDADQPAQWLDSKHLSTPVLPSSHNGKIDVQDQLMFGWSIPVVWIQGQPESNKKSLQNPENAHESTKGNGVLGAGLLHVPDSSSESLSLAEHHIFLLALYIFGKNFHVVNKFMGNKGMQNVLSYYYGKFYKTGEHQKWLRYKKMKGNNKTIPGKNIFSDWRQEELFSCLFPHVTGECRTSLTQGSKMFEDGELSFETYVFSVRDIVGIDRLIESIGIGKGKRDLTSRAKKPVEKKILPHEYSYLTTEQIVNLLNHDNELNKEKLSELFWEAVWPRLLARGWHSEQTTNYAFQSSKNTLVFLAPGITKFSRRGLHKGIQYFESFKDVLNKVASGPQLLELEPIHDRPVSPPTKQVHMQFTIVDGVVRKCELRSMSDIEPTDMQESFSSGDSGETIQDSNSPPDSDGGEPLLPVEPFVFHETVTNQPKLPNPMDAGANTDVDVALNGQRQSTRKRLLTAKALEALATEYMKPKKKKTN</sequence>
<name>A0ACB9GVX5_CICIN</name>
<proteinExistence type="predicted"/>
<dbReference type="EMBL" id="CM042009">
    <property type="protein sequence ID" value="KAI3787703.1"/>
    <property type="molecule type" value="Genomic_DNA"/>
</dbReference>
<reference evidence="1 2" key="2">
    <citation type="journal article" date="2022" name="Mol. Ecol. Resour.">
        <title>The genomes of chicory, endive, great burdock and yacon provide insights into Asteraceae paleo-polyploidization history and plant inulin production.</title>
        <authorList>
            <person name="Fan W."/>
            <person name="Wang S."/>
            <person name="Wang H."/>
            <person name="Wang A."/>
            <person name="Jiang F."/>
            <person name="Liu H."/>
            <person name="Zhao H."/>
            <person name="Xu D."/>
            <person name="Zhang Y."/>
        </authorList>
    </citation>
    <scope>NUCLEOTIDE SEQUENCE [LARGE SCALE GENOMIC DNA]</scope>
    <source>
        <strain evidence="2">cv. Punajuju</strain>
        <tissue evidence="1">Leaves</tissue>
    </source>
</reference>